<organism evidence="2 3">
    <name type="scientific">Ohessyouella blattaphilus</name>
    <dbReference type="NCBI Taxonomy" id="2949333"/>
    <lineage>
        <taxon>Bacteria</taxon>
        <taxon>Bacillati</taxon>
        <taxon>Bacillota</taxon>
        <taxon>Clostridia</taxon>
        <taxon>Lachnospirales</taxon>
        <taxon>Lachnospiraceae</taxon>
        <taxon>Ohessyouella</taxon>
    </lineage>
</organism>
<name>A0ABT1EGD2_9FIRM</name>
<evidence type="ECO:0000259" key="1">
    <source>
        <dbReference type="PROSITE" id="PS51644"/>
    </source>
</evidence>
<reference evidence="2 3" key="1">
    <citation type="journal article" date="2022" name="Genome Biol. Evol.">
        <title>Host diet, physiology and behaviors set the stage for Lachnospiraceae cladogenesis.</title>
        <authorList>
            <person name="Vera-Ponce De Leon A."/>
            <person name="Schneider M."/>
            <person name="Jahnes B.C."/>
            <person name="Sadowski V."/>
            <person name="Camuy-Velez L.A."/>
            <person name="Duan J."/>
            <person name="Sabree Z.L."/>
        </authorList>
    </citation>
    <scope>NUCLEOTIDE SEQUENCE [LARGE SCALE GENOMIC DNA]</scope>
    <source>
        <strain evidence="2 3">PAL227</strain>
    </source>
</reference>
<dbReference type="Gene3D" id="3.30.420.610">
    <property type="entry name" value="LOTUS domain-like"/>
    <property type="match status" value="2"/>
</dbReference>
<feature type="domain" description="HTH OST-type" evidence="1">
    <location>
        <begin position="160"/>
        <end position="234"/>
    </location>
</feature>
<dbReference type="Pfam" id="PF01936">
    <property type="entry name" value="NYN"/>
    <property type="match status" value="1"/>
</dbReference>
<dbReference type="CDD" id="cd10146">
    <property type="entry name" value="LabA_like_C"/>
    <property type="match status" value="2"/>
</dbReference>
<dbReference type="PANTHER" id="PTHR35811:SF1">
    <property type="entry name" value="HTH OST-TYPE DOMAIN-CONTAINING PROTEIN"/>
    <property type="match status" value="1"/>
</dbReference>
<dbReference type="InterPro" id="IPR025605">
    <property type="entry name" value="OST-HTH/LOTUS_dom"/>
</dbReference>
<feature type="domain" description="HTH OST-type" evidence="1">
    <location>
        <begin position="238"/>
        <end position="309"/>
    </location>
</feature>
<dbReference type="Proteomes" id="UP001523565">
    <property type="component" value="Unassembled WGS sequence"/>
</dbReference>
<gene>
    <name evidence="2" type="ORF">NK118_05745</name>
</gene>
<dbReference type="RefSeq" id="WP_262068635.1">
    <property type="nucleotide sequence ID" value="NZ_JAMXOC010000006.1"/>
</dbReference>
<dbReference type="InterPro" id="IPR021139">
    <property type="entry name" value="NYN"/>
</dbReference>
<keyword evidence="3" id="KW-1185">Reference proteome</keyword>
<evidence type="ECO:0000313" key="3">
    <source>
        <dbReference type="Proteomes" id="UP001523565"/>
    </source>
</evidence>
<comment type="caution">
    <text evidence="2">The sequence shown here is derived from an EMBL/GenBank/DDBJ whole genome shotgun (WGS) entry which is preliminary data.</text>
</comment>
<dbReference type="Gene3D" id="3.40.50.1010">
    <property type="entry name" value="5'-nuclease"/>
    <property type="match status" value="1"/>
</dbReference>
<dbReference type="PANTHER" id="PTHR35811">
    <property type="entry name" value="SLR1870 PROTEIN"/>
    <property type="match status" value="1"/>
</dbReference>
<accession>A0ABT1EGD2</accession>
<protein>
    <submittedName>
        <fullName evidence="2">NYN domain-containing protein</fullName>
    </submittedName>
</protein>
<dbReference type="PROSITE" id="PS51644">
    <property type="entry name" value="HTH_OST"/>
    <property type="match status" value="2"/>
</dbReference>
<dbReference type="EMBL" id="JAMZFV010000006">
    <property type="protein sequence ID" value="MCP1109754.1"/>
    <property type="molecule type" value="Genomic_DNA"/>
</dbReference>
<evidence type="ECO:0000313" key="2">
    <source>
        <dbReference type="EMBL" id="MCP1109754.1"/>
    </source>
</evidence>
<dbReference type="CDD" id="cd11297">
    <property type="entry name" value="PIN_LabA-like_N_1"/>
    <property type="match status" value="1"/>
</dbReference>
<dbReference type="InterPro" id="IPR041966">
    <property type="entry name" value="LOTUS-like"/>
</dbReference>
<sequence>MEAKYALLIDAENVSPKYIEPIMNELSKYGRITYKRIYGDWRDDARGGWMNGILENAITPVQQLRYVAGKNASDSAMIIDAMDILYTGNVDGFCLISSDSDFTRLTDRLREGGMQVIVMGEEKTPKALRKACDIFTVLENLIEEDDTEKTSDDERDTILSKSLMERAIRDIITENQNKGKRTNLGEVGSRLLKLYPDFDVRLYGYSLLSKFLESLPKFELETENGHHVFVKLKSEVAENEDVQTFIKKRVKASGKKGISLGDLGRIVHEKFSDFKTSDYGYSRFYKFVESIESISLKKGENDFIAICKE</sequence>
<proteinExistence type="predicted"/>
<dbReference type="Pfam" id="PF12872">
    <property type="entry name" value="OST-HTH"/>
    <property type="match status" value="2"/>
</dbReference>